<dbReference type="EMBL" id="BAABLX010000023">
    <property type="protein sequence ID" value="GAA4944600.1"/>
    <property type="molecule type" value="Genomic_DNA"/>
</dbReference>
<feature type="chain" id="PRO_5043506447" description="YfaZ" evidence="1">
    <location>
        <begin position="34"/>
        <end position="191"/>
    </location>
</feature>
<protein>
    <recommendedName>
        <fullName evidence="4">YfaZ</fullName>
    </recommendedName>
</protein>
<reference evidence="3" key="1">
    <citation type="journal article" date="2019" name="Int. J. Syst. Evol. Microbiol.">
        <title>The Global Catalogue of Microorganisms (GCM) 10K type strain sequencing project: providing services to taxonomists for standard genome sequencing and annotation.</title>
        <authorList>
            <consortium name="The Broad Institute Genomics Platform"/>
            <consortium name="The Broad Institute Genome Sequencing Center for Infectious Disease"/>
            <person name="Wu L."/>
            <person name="Ma J."/>
        </authorList>
    </citation>
    <scope>NUCLEOTIDE SEQUENCE [LARGE SCALE GENOMIC DNA]</scope>
    <source>
        <strain evidence="3">JCM 19134</strain>
    </source>
</reference>
<comment type="caution">
    <text evidence="2">The sequence shown here is derived from an EMBL/GenBank/DDBJ whole genome shotgun (WGS) entry which is preliminary data.</text>
</comment>
<keyword evidence="3" id="KW-1185">Reference proteome</keyword>
<dbReference type="AlphaFoldDB" id="A0AAV3U2W5"/>
<sequence>MKKRPIAKTLAKYLAALTSLALCPSLFSTGALAKDVSLRVGEEAVWVAIDQQLNETHASQLGLVFNSDDDINIVSGGLFATGQREQFSGRLGAKVYYADLDGDNGYGISLGGDLVFAVLPQLDIISGLYFGPSSISFSDVDRYEEWFIKARYQMFESGALTGGYGTLALKPDDGKDVKVDDGFFVEMSLRF</sequence>
<gene>
    <name evidence="2" type="ORF">GCM10025791_24490</name>
</gene>
<evidence type="ECO:0008006" key="4">
    <source>
        <dbReference type="Google" id="ProtNLM"/>
    </source>
</evidence>
<evidence type="ECO:0000313" key="3">
    <source>
        <dbReference type="Proteomes" id="UP001409585"/>
    </source>
</evidence>
<feature type="signal peptide" evidence="1">
    <location>
        <begin position="1"/>
        <end position="33"/>
    </location>
</feature>
<name>A0AAV3U2W5_9ALTE</name>
<evidence type="ECO:0000256" key="1">
    <source>
        <dbReference type="SAM" id="SignalP"/>
    </source>
</evidence>
<organism evidence="2 3">
    <name type="scientific">Halioxenophilus aromaticivorans</name>
    <dbReference type="NCBI Taxonomy" id="1306992"/>
    <lineage>
        <taxon>Bacteria</taxon>
        <taxon>Pseudomonadati</taxon>
        <taxon>Pseudomonadota</taxon>
        <taxon>Gammaproteobacteria</taxon>
        <taxon>Alteromonadales</taxon>
        <taxon>Alteromonadaceae</taxon>
        <taxon>Halioxenophilus</taxon>
    </lineage>
</organism>
<dbReference type="InterPro" id="IPR009998">
    <property type="entry name" value="YfaZ"/>
</dbReference>
<proteinExistence type="predicted"/>
<keyword evidence="1" id="KW-0732">Signal</keyword>
<dbReference type="RefSeq" id="WP_345422326.1">
    <property type="nucleotide sequence ID" value="NZ_AP031496.1"/>
</dbReference>
<dbReference type="Proteomes" id="UP001409585">
    <property type="component" value="Unassembled WGS sequence"/>
</dbReference>
<accession>A0AAV3U2W5</accession>
<dbReference type="Pfam" id="PF07437">
    <property type="entry name" value="YfaZ"/>
    <property type="match status" value="1"/>
</dbReference>
<evidence type="ECO:0000313" key="2">
    <source>
        <dbReference type="EMBL" id="GAA4944600.1"/>
    </source>
</evidence>